<comment type="caution">
    <text evidence="6">The sequence shown here is derived from an EMBL/GenBank/DDBJ whole genome shotgun (WGS) entry which is preliminary data.</text>
</comment>
<dbReference type="InterPro" id="IPR005119">
    <property type="entry name" value="LysR_subst-bd"/>
</dbReference>
<feature type="domain" description="HTH lysR-type" evidence="5">
    <location>
        <begin position="1"/>
        <end position="58"/>
    </location>
</feature>
<evidence type="ECO:0000256" key="4">
    <source>
        <dbReference type="ARBA" id="ARBA00023163"/>
    </source>
</evidence>
<dbReference type="Pfam" id="PF03466">
    <property type="entry name" value="LysR_substrate"/>
    <property type="match status" value="1"/>
</dbReference>
<evidence type="ECO:0000256" key="2">
    <source>
        <dbReference type="ARBA" id="ARBA00023015"/>
    </source>
</evidence>
<dbReference type="SUPFAM" id="SSF53850">
    <property type="entry name" value="Periplasmic binding protein-like II"/>
    <property type="match status" value="1"/>
</dbReference>
<comment type="similarity">
    <text evidence="1">Belongs to the LysR transcriptional regulatory family.</text>
</comment>
<dbReference type="PANTHER" id="PTHR30126:SF97">
    <property type="entry name" value="HTH-TYPE TRANSCRIPTIONAL REGULATOR ABGR"/>
    <property type="match status" value="1"/>
</dbReference>
<dbReference type="GO" id="GO:0003700">
    <property type="term" value="F:DNA-binding transcription factor activity"/>
    <property type="evidence" value="ECO:0007669"/>
    <property type="project" value="InterPro"/>
</dbReference>
<dbReference type="OrthoDB" id="8629427at2"/>
<organism evidence="6 7">
    <name type="scientific">Cupriavidus pauculus</name>
    <dbReference type="NCBI Taxonomy" id="82633"/>
    <lineage>
        <taxon>Bacteria</taxon>
        <taxon>Pseudomonadati</taxon>
        <taxon>Pseudomonadota</taxon>
        <taxon>Betaproteobacteria</taxon>
        <taxon>Burkholderiales</taxon>
        <taxon>Burkholderiaceae</taxon>
        <taxon>Cupriavidus</taxon>
    </lineage>
</organism>
<dbReference type="PROSITE" id="PS50931">
    <property type="entry name" value="HTH_LYSR"/>
    <property type="match status" value="1"/>
</dbReference>
<proteinExistence type="inferred from homology"/>
<dbReference type="GO" id="GO:0000976">
    <property type="term" value="F:transcription cis-regulatory region binding"/>
    <property type="evidence" value="ECO:0007669"/>
    <property type="project" value="TreeGrafter"/>
</dbReference>
<accession>A0A2N5C8I7</accession>
<dbReference type="EMBL" id="PJRP01000011">
    <property type="protein sequence ID" value="PLP98522.1"/>
    <property type="molecule type" value="Genomic_DNA"/>
</dbReference>
<evidence type="ECO:0000313" key="7">
    <source>
        <dbReference type="Proteomes" id="UP000234341"/>
    </source>
</evidence>
<evidence type="ECO:0000256" key="3">
    <source>
        <dbReference type="ARBA" id="ARBA00023125"/>
    </source>
</evidence>
<dbReference type="InterPro" id="IPR000847">
    <property type="entry name" value="LysR_HTH_N"/>
</dbReference>
<gene>
    <name evidence="6" type="ORF">CYJ10_21820</name>
</gene>
<dbReference type="InterPro" id="IPR036390">
    <property type="entry name" value="WH_DNA-bd_sf"/>
</dbReference>
<dbReference type="Gene3D" id="1.10.10.10">
    <property type="entry name" value="Winged helix-like DNA-binding domain superfamily/Winged helix DNA-binding domain"/>
    <property type="match status" value="1"/>
</dbReference>
<protein>
    <submittedName>
        <fullName evidence="6">LysR family transcriptional regulator</fullName>
    </submittedName>
</protein>
<evidence type="ECO:0000313" key="6">
    <source>
        <dbReference type="EMBL" id="PLP98522.1"/>
    </source>
</evidence>
<sequence length="312" mass="34833">MKFNQLKALLAIADAGSIHEAARLLHLTQSALSKSIKELEREVGTELLVRSAKGATLTECGLMMIRRSRSIEKEMGRMWEEIGSYRGEVGGRLTIGHTGPAATLALAEAVAEFVRKRPMVKVSVLEMRGGQIAEGLRNGTLDLGLVSQYGEPDTDLCWRKMLSHETMLVSGPRETPETTLEALIDEPWLTLDPEDDAESCISTLFAHYGLTPPSRIVRSSSVTLYIQLAVRINAVMHWMDAVRPSFERYFEQGSMTRLVLPHDMPKLNVFLQYRDQDLLTASAVEFVDLYERGCARWSGRTAESFLKVEMAS</sequence>
<dbReference type="CDD" id="cd05466">
    <property type="entry name" value="PBP2_LTTR_substrate"/>
    <property type="match status" value="1"/>
</dbReference>
<dbReference type="RefSeq" id="WP_101683536.1">
    <property type="nucleotide sequence ID" value="NZ_PJRP01000011.1"/>
</dbReference>
<dbReference type="InterPro" id="IPR036388">
    <property type="entry name" value="WH-like_DNA-bd_sf"/>
</dbReference>
<dbReference type="Proteomes" id="UP000234341">
    <property type="component" value="Unassembled WGS sequence"/>
</dbReference>
<dbReference type="PANTHER" id="PTHR30126">
    <property type="entry name" value="HTH-TYPE TRANSCRIPTIONAL REGULATOR"/>
    <property type="match status" value="1"/>
</dbReference>
<keyword evidence="3" id="KW-0238">DNA-binding</keyword>
<evidence type="ECO:0000256" key="1">
    <source>
        <dbReference type="ARBA" id="ARBA00009437"/>
    </source>
</evidence>
<reference evidence="6 7" key="1">
    <citation type="submission" date="2017-12" db="EMBL/GenBank/DDBJ databases">
        <title>Genome sequence of the active heterotrophic nitrifier-denitrifier, Cupriavidus pauculus UM1.</title>
        <authorList>
            <person name="Putonti C."/>
            <person name="Castignetti D."/>
        </authorList>
    </citation>
    <scope>NUCLEOTIDE SEQUENCE [LARGE SCALE GENOMIC DNA]</scope>
    <source>
        <strain evidence="6 7">UM1</strain>
    </source>
</reference>
<dbReference type="Gene3D" id="3.40.190.10">
    <property type="entry name" value="Periplasmic binding protein-like II"/>
    <property type="match status" value="2"/>
</dbReference>
<name>A0A2N5C8I7_9BURK</name>
<keyword evidence="2" id="KW-0805">Transcription regulation</keyword>
<dbReference type="AlphaFoldDB" id="A0A2N5C8I7"/>
<dbReference type="Pfam" id="PF00126">
    <property type="entry name" value="HTH_1"/>
    <property type="match status" value="1"/>
</dbReference>
<keyword evidence="4" id="KW-0804">Transcription</keyword>
<dbReference type="PRINTS" id="PR00039">
    <property type="entry name" value="HTHLYSR"/>
</dbReference>
<evidence type="ECO:0000259" key="5">
    <source>
        <dbReference type="PROSITE" id="PS50931"/>
    </source>
</evidence>
<dbReference type="SUPFAM" id="SSF46785">
    <property type="entry name" value="Winged helix' DNA-binding domain"/>
    <property type="match status" value="1"/>
</dbReference>